<reference evidence="2 3" key="1">
    <citation type="submission" date="2016-03" db="EMBL/GenBank/DDBJ databases">
        <authorList>
            <person name="Ploux O."/>
        </authorList>
    </citation>
    <scope>NUCLEOTIDE SEQUENCE [LARGE SCALE GENOMIC DNA]</scope>
    <source>
        <strain evidence="2 3">UAMH 11012</strain>
    </source>
</reference>
<dbReference type="EMBL" id="FJOG01000083">
    <property type="protein sequence ID" value="CZR69882.1"/>
    <property type="molecule type" value="Genomic_DNA"/>
</dbReference>
<gene>
    <name evidence="2" type="ORF">PAC_19782</name>
</gene>
<name>A0A1L7XXS7_9HELO</name>
<organism evidence="2 3">
    <name type="scientific">Phialocephala subalpina</name>
    <dbReference type="NCBI Taxonomy" id="576137"/>
    <lineage>
        <taxon>Eukaryota</taxon>
        <taxon>Fungi</taxon>
        <taxon>Dikarya</taxon>
        <taxon>Ascomycota</taxon>
        <taxon>Pezizomycotina</taxon>
        <taxon>Leotiomycetes</taxon>
        <taxon>Helotiales</taxon>
        <taxon>Mollisiaceae</taxon>
        <taxon>Phialocephala</taxon>
        <taxon>Phialocephala fortinii species complex</taxon>
    </lineage>
</organism>
<feature type="region of interest" description="Disordered" evidence="1">
    <location>
        <begin position="13"/>
        <end position="51"/>
    </location>
</feature>
<accession>A0A1L7XXS7</accession>
<protein>
    <submittedName>
        <fullName evidence="2">Uncharacterized protein</fullName>
    </submittedName>
</protein>
<sequence>MASYCDFVMLKVNDNGKDELDDKEEEQEAEEEEEEEEQEEPTVEEILSAAVGKVPDVTEILSNSTPSAASQPLLLHLDPISAAPTTPQPQISDPVSQGPSMGLPPFGMPSFPGGGGMYNPYMMPPMHGQPQQQYQQEAAPDLQRQNLMIWRNMMAARQQVPLPGMMPGMQPQGLPGGGVARPGEGQTPDSSREY</sequence>
<feature type="compositionally biased region" description="Polar residues" evidence="1">
    <location>
        <begin position="83"/>
        <end position="99"/>
    </location>
</feature>
<feature type="compositionally biased region" description="Acidic residues" evidence="1">
    <location>
        <begin position="21"/>
        <end position="43"/>
    </location>
</feature>
<dbReference type="Proteomes" id="UP000184330">
    <property type="component" value="Unassembled WGS sequence"/>
</dbReference>
<proteinExistence type="predicted"/>
<evidence type="ECO:0000256" key="1">
    <source>
        <dbReference type="SAM" id="MobiDB-lite"/>
    </source>
</evidence>
<evidence type="ECO:0000313" key="2">
    <source>
        <dbReference type="EMBL" id="CZR69882.1"/>
    </source>
</evidence>
<dbReference type="AlphaFoldDB" id="A0A1L7XXS7"/>
<evidence type="ECO:0000313" key="3">
    <source>
        <dbReference type="Proteomes" id="UP000184330"/>
    </source>
</evidence>
<feature type="region of interest" description="Disordered" evidence="1">
    <location>
        <begin position="80"/>
        <end position="104"/>
    </location>
</feature>
<keyword evidence="3" id="KW-1185">Reference proteome</keyword>
<feature type="compositionally biased region" description="Low complexity" evidence="1">
    <location>
        <begin position="161"/>
        <end position="173"/>
    </location>
</feature>
<feature type="region of interest" description="Disordered" evidence="1">
    <location>
        <begin position="161"/>
        <end position="194"/>
    </location>
</feature>